<dbReference type="InterPro" id="IPR051260">
    <property type="entry name" value="Diverse_substr_monoxygenases"/>
</dbReference>
<feature type="domain" description="Luciferase-like" evidence="1">
    <location>
        <begin position="8"/>
        <end position="230"/>
    </location>
</feature>
<sequence length="310" mass="32784">MKVGIGLPTSIPGARPDLVLEWARAADAGPLSSVAVIDRVVYPSYEPLVALASVAGVTQRVGLMTSILQAPLRNATLLAKQAASLDALSHGRLTLGMAVGGRVDDFRAVSACFEDRGRRFDKQLALMKQIWSGRPLGDGVGAIGPTPTRPGGPEVLIGGYLPAAIRRVGRWADGYLHEGPPTEAAELYREAEKSWKAAGREGRPRFVGAFYFGLGPNAREKASASLGDYYAFALKPMPREASASIRNLAALRAPAVEEIIQAPPSTPEAVREVLQGCLDVGMDEVIALPGIAELDQVDRLAEVVNTVAGL</sequence>
<dbReference type="PANTHER" id="PTHR30011:SF32">
    <property type="entry name" value="CONSERVED PROTEIN"/>
    <property type="match status" value="1"/>
</dbReference>
<evidence type="ECO:0000313" key="3">
    <source>
        <dbReference type="Proteomes" id="UP000243140"/>
    </source>
</evidence>
<reference evidence="2 3" key="1">
    <citation type="submission" date="2017-02" db="EMBL/GenBank/DDBJ databases">
        <title>The new phylogeny of genus Mycobacterium.</title>
        <authorList>
            <person name="Tortoli E."/>
            <person name="Trovato A."/>
            <person name="Cirillo D.M."/>
        </authorList>
    </citation>
    <scope>NUCLEOTIDE SEQUENCE [LARGE SCALE GENOMIC DNA]</scope>
    <source>
        <strain evidence="2 3">IP1130001</strain>
    </source>
</reference>
<accession>A0ABX3SMR2</accession>
<organism evidence="2 3">
    <name type="scientific">Mycobacterium malmoense</name>
    <dbReference type="NCBI Taxonomy" id="1780"/>
    <lineage>
        <taxon>Bacteria</taxon>
        <taxon>Bacillati</taxon>
        <taxon>Actinomycetota</taxon>
        <taxon>Actinomycetes</taxon>
        <taxon>Mycobacteriales</taxon>
        <taxon>Mycobacteriaceae</taxon>
        <taxon>Mycobacterium</taxon>
    </lineage>
</organism>
<proteinExistence type="predicted"/>
<dbReference type="InterPro" id="IPR036661">
    <property type="entry name" value="Luciferase-like_sf"/>
</dbReference>
<dbReference type="RefSeq" id="WP_083011585.1">
    <property type="nucleotide sequence ID" value="NZ_CP060015.1"/>
</dbReference>
<gene>
    <name evidence="2" type="ORF">BST29_19380</name>
</gene>
<protein>
    <recommendedName>
        <fullName evidence="1">Luciferase-like domain-containing protein</fullName>
    </recommendedName>
</protein>
<evidence type="ECO:0000259" key="1">
    <source>
        <dbReference type="Pfam" id="PF00296"/>
    </source>
</evidence>
<evidence type="ECO:0000313" key="2">
    <source>
        <dbReference type="EMBL" id="ORA79252.1"/>
    </source>
</evidence>
<dbReference type="SUPFAM" id="SSF51679">
    <property type="entry name" value="Bacterial luciferase-like"/>
    <property type="match status" value="1"/>
</dbReference>
<comment type="caution">
    <text evidence="2">The sequence shown here is derived from an EMBL/GenBank/DDBJ whole genome shotgun (WGS) entry which is preliminary data.</text>
</comment>
<dbReference type="InterPro" id="IPR011251">
    <property type="entry name" value="Luciferase-like_dom"/>
</dbReference>
<name>A0ABX3SMR2_MYCMA</name>
<dbReference type="PANTHER" id="PTHR30011">
    <property type="entry name" value="ALKANESULFONATE MONOOXYGENASE-RELATED"/>
    <property type="match status" value="1"/>
</dbReference>
<dbReference type="EMBL" id="MVHV01000023">
    <property type="protein sequence ID" value="ORA79252.1"/>
    <property type="molecule type" value="Genomic_DNA"/>
</dbReference>
<dbReference type="Gene3D" id="3.20.20.30">
    <property type="entry name" value="Luciferase-like domain"/>
    <property type="match status" value="1"/>
</dbReference>
<keyword evidence="3" id="KW-1185">Reference proteome</keyword>
<dbReference type="Proteomes" id="UP000243140">
    <property type="component" value="Unassembled WGS sequence"/>
</dbReference>
<dbReference type="Pfam" id="PF00296">
    <property type="entry name" value="Bac_luciferase"/>
    <property type="match status" value="1"/>
</dbReference>